<proteinExistence type="predicted"/>
<gene>
    <name evidence="2" type="ORF">PGLA1383_LOCUS53066</name>
    <name evidence="3" type="ORF">PGLA2088_LOCUS24338</name>
</gene>
<name>A0A813HJG7_POLGL</name>
<feature type="region of interest" description="Disordered" evidence="1">
    <location>
        <begin position="40"/>
        <end position="59"/>
    </location>
</feature>
<feature type="compositionally biased region" description="Basic and acidic residues" evidence="1">
    <location>
        <begin position="41"/>
        <end position="50"/>
    </location>
</feature>
<protein>
    <submittedName>
        <fullName evidence="2">Uncharacterized protein</fullName>
    </submittedName>
</protein>
<reference evidence="2" key="1">
    <citation type="submission" date="2021-02" db="EMBL/GenBank/DDBJ databases">
        <authorList>
            <person name="Dougan E. K."/>
            <person name="Rhodes N."/>
            <person name="Thang M."/>
            <person name="Chan C."/>
        </authorList>
    </citation>
    <scope>NUCLEOTIDE SEQUENCE</scope>
</reference>
<dbReference type="EMBL" id="CAJNNW010026420">
    <property type="protein sequence ID" value="CAE8685166.1"/>
    <property type="molecule type" value="Genomic_DNA"/>
</dbReference>
<dbReference type="EMBL" id="CAJNNV010031758">
    <property type="protein sequence ID" value="CAE8637736.1"/>
    <property type="molecule type" value="Genomic_DNA"/>
</dbReference>
<evidence type="ECO:0000313" key="4">
    <source>
        <dbReference type="Proteomes" id="UP000654075"/>
    </source>
</evidence>
<accession>A0A813HJG7</accession>
<keyword evidence="4" id="KW-1185">Reference proteome</keyword>
<evidence type="ECO:0000256" key="1">
    <source>
        <dbReference type="SAM" id="MobiDB-lite"/>
    </source>
</evidence>
<evidence type="ECO:0000313" key="2">
    <source>
        <dbReference type="EMBL" id="CAE8637736.1"/>
    </source>
</evidence>
<sequence length="179" mass="19700">RFAIGLQTRSFCVLAERLLPQGLRQSRQVIVRLQSATDQLRPSEGKRGEKSVGVGDRGAGLVYRDGRPASSAALSGREAQATFPRAGIWVLKIQPPLDVSSDSAGGIGRITPATLLLSDKSWTFVRFVTEDDEGHFPLLRCALSDDNQVAYRFAEEFEDKGQMLRVFMDLHPSPDLAGW</sequence>
<dbReference type="AlphaFoldDB" id="A0A813HJG7"/>
<feature type="non-terminal residue" evidence="2">
    <location>
        <position position="1"/>
    </location>
</feature>
<evidence type="ECO:0000313" key="3">
    <source>
        <dbReference type="EMBL" id="CAE8685166.1"/>
    </source>
</evidence>
<comment type="caution">
    <text evidence="2">The sequence shown here is derived from an EMBL/GenBank/DDBJ whole genome shotgun (WGS) entry which is preliminary data.</text>
</comment>
<dbReference type="OrthoDB" id="436786at2759"/>
<dbReference type="OMA" id="RRQHANK"/>
<organism evidence="2 4">
    <name type="scientific">Polarella glacialis</name>
    <name type="common">Dinoflagellate</name>
    <dbReference type="NCBI Taxonomy" id="89957"/>
    <lineage>
        <taxon>Eukaryota</taxon>
        <taxon>Sar</taxon>
        <taxon>Alveolata</taxon>
        <taxon>Dinophyceae</taxon>
        <taxon>Suessiales</taxon>
        <taxon>Suessiaceae</taxon>
        <taxon>Polarella</taxon>
    </lineage>
</organism>
<dbReference type="Proteomes" id="UP000654075">
    <property type="component" value="Unassembled WGS sequence"/>
</dbReference>
<dbReference type="Proteomes" id="UP000626109">
    <property type="component" value="Unassembled WGS sequence"/>
</dbReference>